<dbReference type="InParanoid" id="A0A165LJX6"/>
<reference evidence="1 2" key="1">
    <citation type="journal article" date="2016" name="Mol. Biol. Evol.">
        <title>Comparative Genomics of Early-Diverging Mushroom-Forming Fungi Provides Insights into the Origins of Lignocellulose Decay Capabilities.</title>
        <authorList>
            <person name="Nagy L.G."/>
            <person name="Riley R."/>
            <person name="Tritt A."/>
            <person name="Adam C."/>
            <person name="Daum C."/>
            <person name="Floudas D."/>
            <person name="Sun H."/>
            <person name="Yadav J.S."/>
            <person name="Pangilinan J."/>
            <person name="Larsson K.H."/>
            <person name="Matsuura K."/>
            <person name="Barry K."/>
            <person name="Labutti K."/>
            <person name="Kuo R."/>
            <person name="Ohm R.A."/>
            <person name="Bhattacharya S.S."/>
            <person name="Shirouzu T."/>
            <person name="Yoshinaga Y."/>
            <person name="Martin F.M."/>
            <person name="Grigoriev I.V."/>
            <person name="Hibbett D.S."/>
        </authorList>
    </citation>
    <scope>NUCLEOTIDE SEQUENCE [LARGE SCALE GENOMIC DNA]</scope>
    <source>
        <strain evidence="1 2">HHB12029</strain>
    </source>
</reference>
<accession>A0A165LJX6</accession>
<dbReference type="SUPFAM" id="SSF46689">
    <property type="entry name" value="Homeodomain-like"/>
    <property type="match status" value="1"/>
</dbReference>
<organism evidence="1 2">
    <name type="scientific">Exidia glandulosa HHB12029</name>
    <dbReference type="NCBI Taxonomy" id="1314781"/>
    <lineage>
        <taxon>Eukaryota</taxon>
        <taxon>Fungi</taxon>
        <taxon>Dikarya</taxon>
        <taxon>Basidiomycota</taxon>
        <taxon>Agaricomycotina</taxon>
        <taxon>Agaricomycetes</taxon>
        <taxon>Auriculariales</taxon>
        <taxon>Exidiaceae</taxon>
        <taxon>Exidia</taxon>
    </lineage>
</organism>
<sequence length="118" mass="13913">SHSYIPVEVRRIIIYQQEFLHNSAAEISMNLNIPLRTVQRILERWNKMGEVINEPHREGPPKALTDEQVEFVINMLEHSPDLYLEEMKDELWYRHRAAVTLSALDNTLKELGITYKKV</sequence>
<dbReference type="STRING" id="1314781.A0A165LJX6"/>
<evidence type="ECO:0008006" key="3">
    <source>
        <dbReference type="Google" id="ProtNLM"/>
    </source>
</evidence>
<evidence type="ECO:0000313" key="1">
    <source>
        <dbReference type="EMBL" id="KZV97950.1"/>
    </source>
</evidence>
<dbReference type="EMBL" id="KV425924">
    <property type="protein sequence ID" value="KZV97950.1"/>
    <property type="molecule type" value="Genomic_DNA"/>
</dbReference>
<feature type="non-terminal residue" evidence="1">
    <location>
        <position position="118"/>
    </location>
</feature>
<feature type="non-terminal residue" evidence="1">
    <location>
        <position position="1"/>
    </location>
</feature>
<evidence type="ECO:0000313" key="2">
    <source>
        <dbReference type="Proteomes" id="UP000077266"/>
    </source>
</evidence>
<keyword evidence="2" id="KW-1185">Reference proteome</keyword>
<dbReference type="Proteomes" id="UP000077266">
    <property type="component" value="Unassembled WGS sequence"/>
</dbReference>
<proteinExistence type="predicted"/>
<protein>
    <recommendedName>
        <fullName evidence="3">Homeodomain-like protein</fullName>
    </recommendedName>
</protein>
<dbReference type="OrthoDB" id="3264182at2759"/>
<dbReference type="InterPro" id="IPR009057">
    <property type="entry name" value="Homeodomain-like_sf"/>
</dbReference>
<name>A0A165LJX6_EXIGL</name>
<dbReference type="AlphaFoldDB" id="A0A165LJX6"/>
<gene>
    <name evidence="1" type="ORF">EXIGLDRAFT_563188</name>
</gene>